<proteinExistence type="inferred from homology"/>
<dbReference type="Gene3D" id="3.90.550.10">
    <property type="entry name" value="Spore Coat Polysaccharide Biosynthesis Protein SpsA, Chain A"/>
    <property type="match status" value="1"/>
</dbReference>
<keyword evidence="7" id="KW-1185">Reference proteome</keyword>
<sequence>MGRVSEFGDDGFRPSPDLVVCPASVACVIVNYNSLDDVLRCVKSLRTVAEVREIFVLDNASPGGDAKHLSCISEIDRRVRVGTTDRNIGFGAGVNQAVTSLTSNWTHLWILNPDSIFVEGSLSRTLEWMAGCSVSICSPLVLGPGPDYRVWFVGGEIDLKRGVCTHEGFGDYPPPAAHTDGWTTNFVSGAACIVTRSAWMALNGFRDDLFLYWEDADLSYRARELGMNLGVSSALSVSHEENGSSRVGSGKSPVFYYYVSRNRVLLIREHNRRLGLILWRSYASSYFVRLVASALLKQSAFTPNCLQAVAKGAVDGLRGRYGPRS</sequence>
<keyword evidence="3" id="KW-0328">Glycosyltransferase</keyword>
<name>A0A6L7GL72_9ACTN</name>
<dbReference type="GO" id="GO:0016757">
    <property type="term" value="F:glycosyltransferase activity"/>
    <property type="evidence" value="ECO:0007669"/>
    <property type="project" value="UniProtKB-KW"/>
</dbReference>
<evidence type="ECO:0000256" key="1">
    <source>
        <dbReference type="ARBA" id="ARBA00004776"/>
    </source>
</evidence>
<accession>A0A6L7GL72</accession>
<dbReference type="InterPro" id="IPR029044">
    <property type="entry name" value="Nucleotide-diphossugar_trans"/>
</dbReference>
<gene>
    <name evidence="6" type="ORF">GIY30_02595</name>
</gene>
<dbReference type="Proteomes" id="UP000475545">
    <property type="component" value="Unassembled WGS sequence"/>
</dbReference>
<evidence type="ECO:0000256" key="3">
    <source>
        <dbReference type="ARBA" id="ARBA00022676"/>
    </source>
</evidence>
<protein>
    <submittedName>
        <fullName evidence="6">Glycosyltransferase</fullName>
    </submittedName>
</protein>
<dbReference type="AlphaFoldDB" id="A0A6L7GL72"/>
<comment type="similarity">
    <text evidence="2">Belongs to the glycosyltransferase 2 family.</text>
</comment>
<evidence type="ECO:0000256" key="4">
    <source>
        <dbReference type="ARBA" id="ARBA00022679"/>
    </source>
</evidence>
<comment type="pathway">
    <text evidence="1">Cell wall biogenesis; cell wall polysaccharide biosynthesis.</text>
</comment>
<keyword evidence="4 6" id="KW-0808">Transferase</keyword>
<dbReference type="SUPFAM" id="SSF53448">
    <property type="entry name" value="Nucleotide-diphospho-sugar transferases"/>
    <property type="match status" value="1"/>
</dbReference>
<evidence type="ECO:0000313" key="6">
    <source>
        <dbReference type="EMBL" id="MXP20253.1"/>
    </source>
</evidence>
<dbReference type="InterPro" id="IPR001173">
    <property type="entry name" value="Glyco_trans_2-like"/>
</dbReference>
<feature type="domain" description="Glycosyltransferase 2-like" evidence="5">
    <location>
        <begin position="28"/>
        <end position="136"/>
    </location>
</feature>
<dbReference type="Pfam" id="PF00535">
    <property type="entry name" value="Glycos_transf_2"/>
    <property type="match status" value="1"/>
</dbReference>
<dbReference type="PANTHER" id="PTHR43179:SF12">
    <property type="entry name" value="GALACTOFURANOSYLTRANSFERASE GLFT2"/>
    <property type="match status" value="1"/>
</dbReference>
<dbReference type="PANTHER" id="PTHR43179">
    <property type="entry name" value="RHAMNOSYLTRANSFERASE WBBL"/>
    <property type="match status" value="1"/>
</dbReference>
<evidence type="ECO:0000256" key="2">
    <source>
        <dbReference type="ARBA" id="ARBA00006739"/>
    </source>
</evidence>
<dbReference type="EMBL" id="WMBR01000001">
    <property type="protein sequence ID" value="MXP20253.1"/>
    <property type="molecule type" value="Genomic_DNA"/>
</dbReference>
<reference evidence="6 7" key="1">
    <citation type="submission" date="2019-11" db="EMBL/GenBank/DDBJ databases">
        <title>Gordonia sp. nov., a novel actinobacterium isolated from mangrove soil in Hainan.</title>
        <authorList>
            <person name="Huang X."/>
            <person name="Xie Y."/>
            <person name="Chu X."/>
            <person name="Xiao K."/>
        </authorList>
    </citation>
    <scope>NUCLEOTIDE SEQUENCE [LARGE SCALE GENOMIC DNA]</scope>
    <source>
        <strain evidence="6 7">HNM0687</strain>
    </source>
</reference>
<dbReference type="RefSeq" id="WP_373691980.1">
    <property type="nucleotide sequence ID" value="NZ_CP102850.1"/>
</dbReference>
<comment type="caution">
    <text evidence="6">The sequence shown here is derived from an EMBL/GenBank/DDBJ whole genome shotgun (WGS) entry which is preliminary data.</text>
</comment>
<evidence type="ECO:0000259" key="5">
    <source>
        <dbReference type="Pfam" id="PF00535"/>
    </source>
</evidence>
<evidence type="ECO:0000313" key="7">
    <source>
        <dbReference type="Proteomes" id="UP000475545"/>
    </source>
</evidence>
<organism evidence="6 7">
    <name type="scientific">Gordonia mangrovi</name>
    <dbReference type="NCBI Taxonomy" id="2665643"/>
    <lineage>
        <taxon>Bacteria</taxon>
        <taxon>Bacillati</taxon>
        <taxon>Actinomycetota</taxon>
        <taxon>Actinomycetes</taxon>
        <taxon>Mycobacteriales</taxon>
        <taxon>Gordoniaceae</taxon>
        <taxon>Gordonia</taxon>
    </lineage>
</organism>